<dbReference type="GO" id="GO:0016799">
    <property type="term" value="F:hydrolase activity, hydrolyzing N-glycosyl compounds"/>
    <property type="evidence" value="ECO:0007669"/>
    <property type="project" value="InterPro"/>
</dbReference>
<sequence>MRSNTMFFPSLYALLGLMSLSFAAIDTRRTQCEPWTVDKKNRIFVLTDIANEPDDTMSLVRLLVHSDLYDVQGLVAITSIWLPNATYPNLIQELVDAYGTVQENLQTHSNSTFPTAEYLSSKISSGSTKYGMQALKALEAGSELTAGAQQLIDAVDASDEPLYVQIWGGSNTLAEALWSVNRTRPALELSTFTSKIRAYSTSDQDDTGIWIRRNFPDMRYIASRHGFNQYSPAAWSGISSLTVDVGGGDPYIVSQEWLTANIQQVGPLGKLYPDVAFIMEGDTPSLLYNIPNGLGDPEHPSWGSWGGRYMPIPLDSDAQYSDTVDYVQGVNGQTFGTNHATIWRWRDAFQHEFAARMQWTLEANGPGSNTTHPPVVVVNNSCGSSALKLNVSVGQNITLDASTTFSPDENAKLNFTWFQYKEPSTFLQSPRQVPVINFTYPSGSEGRAVEFTVPSPDKGYCVAPEDVTEFGHWGEESKCPIFHVVVAVKALDVPNPITRYRRVVL</sequence>
<dbReference type="Gene3D" id="3.90.245.10">
    <property type="entry name" value="Ribonucleoside hydrolase-like"/>
    <property type="match status" value="1"/>
</dbReference>
<dbReference type="InterPro" id="IPR013783">
    <property type="entry name" value="Ig-like_fold"/>
</dbReference>
<organism evidence="4 5">
    <name type="scientific">Zopfia rhizophila CBS 207.26</name>
    <dbReference type="NCBI Taxonomy" id="1314779"/>
    <lineage>
        <taxon>Eukaryota</taxon>
        <taxon>Fungi</taxon>
        <taxon>Dikarya</taxon>
        <taxon>Ascomycota</taxon>
        <taxon>Pezizomycotina</taxon>
        <taxon>Dothideomycetes</taxon>
        <taxon>Dothideomycetes incertae sedis</taxon>
        <taxon>Zopfiaceae</taxon>
        <taxon>Zopfia</taxon>
    </lineage>
</organism>
<dbReference type="Pfam" id="PF21027">
    <property type="entry name" value="Sde0182_C"/>
    <property type="match status" value="1"/>
</dbReference>
<evidence type="ECO:0000259" key="2">
    <source>
        <dbReference type="Pfam" id="PF07632"/>
    </source>
</evidence>
<feature type="chain" id="PRO_5025389174" evidence="1">
    <location>
        <begin position="24"/>
        <end position="505"/>
    </location>
</feature>
<dbReference type="InterPro" id="IPR011483">
    <property type="entry name" value="Sde182_NH-like"/>
</dbReference>
<keyword evidence="5" id="KW-1185">Reference proteome</keyword>
<dbReference type="InterPro" id="IPR036452">
    <property type="entry name" value="Ribo_hydro-like"/>
</dbReference>
<feature type="signal peptide" evidence="1">
    <location>
        <begin position="1"/>
        <end position="23"/>
    </location>
</feature>
<dbReference type="Proteomes" id="UP000800200">
    <property type="component" value="Unassembled WGS sequence"/>
</dbReference>
<dbReference type="Pfam" id="PF07632">
    <property type="entry name" value="Sde182_NH-like"/>
    <property type="match status" value="1"/>
</dbReference>
<name>A0A6A6E0N5_9PEZI</name>
<evidence type="ECO:0000259" key="3">
    <source>
        <dbReference type="Pfam" id="PF21027"/>
    </source>
</evidence>
<reference evidence="4" key="1">
    <citation type="journal article" date="2020" name="Stud. Mycol.">
        <title>101 Dothideomycetes genomes: a test case for predicting lifestyles and emergence of pathogens.</title>
        <authorList>
            <person name="Haridas S."/>
            <person name="Albert R."/>
            <person name="Binder M."/>
            <person name="Bloem J."/>
            <person name="Labutti K."/>
            <person name="Salamov A."/>
            <person name="Andreopoulos B."/>
            <person name="Baker S."/>
            <person name="Barry K."/>
            <person name="Bills G."/>
            <person name="Bluhm B."/>
            <person name="Cannon C."/>
            <person name="Castanera R."/>
            <person name="Culley D."/>
            <person name="Daum C."/>
            <person name="Ezra D."/>
            <person name="Gonzalez J."/>
            <person name="Henrissat B."/>
            <person name="Kuo A."/>
            <person name="Liang C."/>
            <person name="Lipzen A."/>
            <person name="Lutzoni F."/>
            <person name="Magnuson J."/>
            <person name="Mondo S."/>
            <person name="Nolan M."/>
            <person name="Ohm R."/>
            <person name="Pangilinan J."/>
            <person name="Park H.-J."/>
            <person name="Ramirez L."/>
            <person name="Alfaro M."/>
            <person name="Sun H."/>
            <person name="Tritt A."/>
            <person name="Yoshinaga Y."/>
            <person name="Zwiers L.-H."/>
            <person name="Turgeon B."/>
            <person name="Goodwin S."/>
            <person name="Spatafora J."/>
            <person name="Crous P."/>
            <person name="Grigoriev I."/>
        </authorList>
    </citation>
    <scope>NUCLEOTIDE SEQUENCE</scope>
    <source>
        <strain evidence="4">CBS 207.26</strain>
    </source>
</reference>
<dbReference type="EMBL" id="ML994639">
    <property type="protein sequence ID" value="KAF2184119.1"/>
    <property type="molecule type" value="Genomic_DNA"/>
</dbReference>
<evidence type="ECO:0000256" key="1">
    <source>
        <dbReference type="SAM" id="SignalP"/>
    </source>
</evidence>
<dbReference type="InterPro" id="IPR048527">
    <property type="entry name" value="Sde182_C"/>
</dbReference>
<accession>A0A6A6E0N5</accession>
<feature type="domain" description="Cellulose-binding Sde182 nucleoside hydrolase-like" evidence="2">
    <location>
        <begin position="42"/>
        <end position="309"/>
    </location>
</feature>
<dbReference type="Gene3D" id="2.60.40.10">
    <property type="entry name" value="Immunoglobulins"/>
    <property type="match status" value="1"/>
</dbReference>
<dbReference type="OrthoDB" id="3592035at2759"/>
<evidence type="ECO:0000313" key="4">
    <source>
        <dbReference type="EMBL" id="KAF2184119.1"/>
    </source>
</evidence>
<dbReference type="AlphaFoldDB" id="A0A6A6E0N5"/>
<gene>
    <name evidence="4" type="ORF">K469DRAFT_751159</name>
</gene>
<feature type="domain" description="Cellulose-binding Sde182 C-terminal" evidence="3">
    <location>
        <begin position="397"/>
        <end position="505"/>
    </location>
</feature>
<evidence type="ECO:0000313" key="5">
    <source>
        <dbReference type="Proteomes" id="UP000800200"/>
    </source>
</evidence>
<keyword evidence="1" id="KW-0732">Signal</keyword>
<proteinExistence type="predicted"/>
<protein>
    <submittedName>
        <fullName evidence="4">DUF1593-domain-containing protein</fullName>
    </submittedName>
</protein>